<organism evidence="5 6">
    <name type="scientific">Limulus polyphemus</name>
    <name type="common">Atlantic horseshoe crab</name>
    <dbReference type="NCBI Taxonomy" id="6850"/>
    <lineage>
        <taxon>Eukaryota</taxon>
        <taxon>Metazoa</taxon>
        <taxon>Ecdysozoa</taxon>
        <taxon>Arthropoda</taxon>
        <taxon>Chelicerata</taxon>
        <taxon>Merostomata</taxon>
        <taxon>Xiphosura</taxon>
        <taxon>Limulidae</taxon>
        <taxon>Limulus</taxon>
    </lineage>
</organism>
<proteinExistence type="predicted"/>
<sequence length="260" mass="29430">DPPPAITWWQDSILLDDDYIITPLRIARNEYVINVLQREQLWSTLTCQATNTNFSTPASSSITLDLNLKPLHVRITTRRRPLSAGRRVVLTCRSRGSRPPARMTWWKDGKKIFSASAITTSENISISELPFTPEIDDHGKILRCRADNPDIINSALEDGWKLDVIYLPKLTLTLLKSDDSVKEGDNVGFECNVKANPMVSEISWRFNGKRFVSNPNKGIIINNHTLELELVKRDTAGRYRCEATNVEGQGISEEVILRIN</sequence>
<evidence type="ECO:0000259" key="4">
    <source>
        <dbReference type="PROSITE" id="PS50835"/>
    </source>
</evidence>
<evidence type="ECO:0000256" key="2">
    <source>
        <dbReference type="ARBA" id="ARBA00023136"/>
    </source>
</evidence>
<gene>
    <name evidence="6" type="primary">LOC106477180</name>
</gene>
<keyword evidence="3" id="KW-1015">Disulfide bond</keyword>
<evidence type="ECO:0000313" key="5">
    <source>
        <dbReference type="Proteomes" id="UP000694941"/>
    </source>
</evidence>
<feature type="non-terminal residue" evidence="6">
    <location>
        <position position="260"/>
    </location>
</feature>
<dbReference type="SMART" id="SM00409">
    <property type="entry name" value="IG"/>
    <property type="match status" value="2"/>
</dbReference>
<feature type="domain" description="Ig-like" evidence="4">
    <location>
        <begin position="168"/>
        <end position="258"/>
    </location>
</feature>
<evidence type="ECO:0000313" key="6">
    <source>
        <dbReference type="RefSeq" id="XP_013793224.2"/>
    </source>
</evidence>
<reference evidence="6" key="1">
    <citation type="submission" date="2025-08" db="UniProtKB">
        <authorList>
            <consortium name="RefSeq"/>
        </authorList>
    </citation>
    <scope>IDENTIFICATION</scope>
    <source>
        <tissue evidence="6">Muscle</tissue>
    </source>
</reference>
<dbReference type="Gene3D" id="2.60.40.10">
    <property type="entry name" value="Immunoglobulins"/>
    <property type="match status" value="3"/>
</dbReference>
<dbReference type="InterPro" id="IPR013783">
    <property type="entry name" value="Ig-like_fold"/>
</dbReference>
<dbReference type="Pfam" id="PF08205">
    <property type="entry name" value="C2-set_2"/>
    <property type="match status" value="1"/>
</dbReference>
<comment type="subcellular location">
    <subcellularLocation>
        <location evidence="1">Membrane</location>
        <topology evidence="1">Single-pass membrane protein</topology>
    </subcellularLocation>
</comment>
<dbReference type="Pfam" id="PF13927">
    <property type="entry name" value="Ig_3"/>
    <property type="match status" value="1"/>
</dbReference>
<accession>A0ABM1C2V0</accession>
<protein>
    <submittedName>
        <fullName evidence="6">Cell adhesion molecule 2-like</fullName>
    </submittedName>
</protein>
<dbReference type="InterPro" id="IPR003599">
    <property type="entry name" value="Ig_sub"/>
</dbReference>
<dbReference type="InterPro" id="IPR036179">
    <property type="entry name" value="Ig-like_dom_sf"/>
</dbReference>
<dbReference type="InterPro" id="IPR003598">
    <property type="entry name" value="Ig_sub2"/>
</dbReference>
<name>A0ABM1C2V0_LIMPO</name>
<dbReference type="RefSeq" id="XP_013793224.2">
    <property type="nucleotide sequence ID" value="XM_013937770.2"/>
</dbReference>
<dbReference type="PANTHER" id="PTHR23278">
    <property type="entry name" value="SIDESTEP PROTEIN"/>
    <property type="match status" value="1"/>
</dbReference>
<dbReference type="PROSITE" id="PS50835">
    <property type="entry name" value="IG_LIKE"/>
    <property type="match status" value="2"/>
</dbReference>
<keyword evidence="5" id="KW-1185">Reference proteome</keyword>
<dbReference type="Proteomes" id="UP000694941">
    <property type="component" value="Unplaced"/>
</dbReference>
<dbReference type="SMART" id="SM00408">
    <property type="entry name" value="IGc2"/>
    <property type="match status" value="1"/>
</dbReference>
<dbReference type="SUPFAM" id="SSF48726">
    <property type="entry name" value="Immunoglobulin"/>
    <property type="match status" value="2"/>
</dbReference>
<dbReference type="InterPro" id="IPR013162">
    <property type="entry name" value="CD80_C2-set"/>
</dbReference>
<dbReference type="PANTHER" id="PTHR23278:SF19">
    <property type="entry name" value="OBSCURIN"/>
    <property type="match status" value="1"/>
</dbReference>
<keyword evidence="2" id="KW-0472">Membrane</keyword>
<feature type="non-terminal residue" evidence="6">
    <location>
        <position position="1"/>
    </location>
</feature>
<evidence type="ECO:0000256" key="3">
    <source>
        <dbReference type="ARBA" id="ARBA00023157"/>
    </source>
</evidence>
<evidence type="ECO:0000256" key="1">
    <source>
        <dbReference type="ARBA" id="ARBA00004167"/>
    </source>
</evidence>
<dbReference type="GeneID" id="106477180"/>
<feature type="domain" description="Ig-like" evidence="4">
    <location>
        <begin position="70"/>
        <end position="163"/>
    </location>
</feature>
<dbReference type="InterPro" id="IPR007110">
    <property type="entry name" value="Ig-like_dom"/>
</dbReference>